<evidence type="ECO:0000256" key="8">
    <source>
        <dbReference type="ARBA" id="ARBA00045103"/>
    </source>
</evidence>
<keyword evidence="5" id="KW-0256">Endoplasmic reticulum</keyword>
<dbReference type="CDD" id="cd03805">
    <property type="entry name" value="GT4_ALG2-like"/>
    <property type="match status" value="1"/>
</dbReference>
<dbReference type="Gene3D" id="3.40.50.2000">
    <property type="entry name" value="Glycogen Phosphorylase B"/>
    <property type="match status" value="2"/>
</dbReference>
<name>A0A1X7U4W6_AMPQE</name>
<comment type="catalytic activity">
    <reaction evidence="9 10">
        <text>an alpha-D-Man-(1-&gt;3)-beta-D-Man-(1-&gt;4)-beta-D-GlcNAc-(1-&gt;4)-alpha-D-GlcNAc-diphospho-di-trans,poly-cis-dolichol + GDP-alpha-D-mannose = an alpha-D-Man-(1-&gt;3)-[alpha-D-Man-(1-&gt;6)]-beta-D-Man-(1-&gt;4)-beta-D-GlcNAc-(1-&gt;4)-alpha-D-GlcNAc-diphospho-di-trans,poly-cis-dolichol + GDP + H(+)</text>
        <dbReference type="Rhea" id="RHEA:29519"/>
        <dbReference type="Rhea" id="RHEA-COMP:19513"/>
        <dbReference type="Rhea" id="RHEA-COMP:19515"/>
        <dbReference type="ChEBI" id="CHEBI:15378"/>
        <dbReference type="ChEBI" id="CHEBI:57527"/>
        <dbReference type="ChEBI" id="CHEBI:58189"/>
        <dbReference type="ChEBI" id="CHEBI:132510"/>
        <dbReference type="ChEBI" id="CHEBI:132511"/>
        <dbReference type="EC" id="2.4.1.257"/>
    </reaction>
    <physiologicalReaction direction="left-to-right" evidence="9 10">
        <dbReference type="Rhea" id="RHEA:29520"/>
    </physiologicalReaction>
</comment>
<evidence type="ECO:0000259" key="12">
    <source>
        <dbReference type="Pfam" id="PF13439"/>
    </source>
</evidence>
<organism evidence="13">
    <name type="scientific">Amphimedon queenslandica</name>
    <name type="common">Sponge</name>
    <dbReference type="NCBI Taxonomy" id="400682"/>
    <lineage>
        <taxon>Eukaryota</taxon>
        <taxon>Metazoa</taxon>
        <taxon>Porifera</taxon>
        <taxon>Demospongiae</taxon>
        <taxon>Heteroscleromorpha</taxon>
        <taxon>Haplosclerida</taxon>
        <taxon>Niphatidae</taxon>
        <taxon>Amphimedon</taxon>
    </lineage>
</organism>
<evidence type="ECO:0000313" key="13">
    <source>
        <dbReference type="EnsemblMetazoa" id="Aqu2.1.22790_001"/>
    </source>
</evidence>
<evidence type="ECO:0000256" key="6">
    <source>
        <dbReference type="ARBA" id="ARBA00022989"/>
    </source>
</evidence>
<evidence type="ECO:0000256" key="1">
    <source>
        <dbReference type="ARBA" id="ARBA00004922"/>
    </source>
</evidence>
<dbReference type="GO" id="GO:0102704">
    <property type="term" value="F:GDP-Man:Man(2)GlcNAc(2)-PP-Dol alpha-1,6-mannosyltransferase activity"/>
    <property type="evidence" value="ECO:0007669"/>
    <property type="project" value="UniProtKB-UniRule"/>
</dbReference>
<reference evidence="14" key="1">
    <citation type="journal article" date="2010" name="Nature">
        <title>The Amphimedon queenslandica genome and the evolution of animal complexity.</title>
        <authorList>
            <person name="Srivastava M."/>
            <person name="Simakov O."/>
            <person name="Chapman J."/>
            <person name="Fahey B."/>
            <person name="Gauthier M.E."/>
            <person name="Mitros T."/>
            <person name="Richards G.S."/>
            <person name="Conaco C."/>
            <person name="Dacre M."/>
            <person name="Hellsten U."/>
            <person name="Larroux C."/>
            <person name="Putnam N.H."/>
            <person name="Stanke M."/>
            <person name="Adamska M."/>
            <person name="Darling A."/>
            <person name="Degnan S.M."/>
            <person name="Oakley T.H."/>
            <person name="Plachetzki D.C."/>
            <person name="Zhai Y."/>
            <person name="Adamski M."/>
            <person name="Calcino A."/>
            <person name="Cummins S.F."/>
            <person name="Goodstein D.M."/>
            <person name="Harris C."/>
            <person name="Jackson D.J."/>
            <person name="Leys S.P."/>
            <person name="Shu S."/>
            <person name="Woodcroft B.J."/>
            <person name="Vervoort M."/>
            <person name="Kosik K.S."/>
            <person name="Manning G."/>
            <person name="Degnan B.M."/>
            <person name="Rokhsar D.S."/>
        </authorList>
    </citation>
    <scope>NUCLEOTIDE SEQUENCE [LARGE SCALE GENOMIC DNA]</scope>
</reference>
<dbReference type="OrthoDB" id="448893at2759"/>
<dbReference type="GO" id="GO:0004378">
    <property type="term" value="F:GDP-Man:Man(1)GlcNAc(2)-PP-Dol alpha-1,3-mannosyltransferase activity"/>
    <property type="evidence" value="ECO:0007669"/>
    <property type="project" value="UniProtKB-UniRule"/>
</dbReference>
<comment type="catalytic activity">
    <reaction evidence="8 10">
        <text>a beta-D-Man-(1-&gt;4)-beta-D-GlcNAc-(1-&gt;4)-alpha-D-GlcNAc-diphospho-di-trans,poly-cis-dolichol + GDP-alpha-D-mannose = an alpha-D-Man-(1-&gt;3)-beta-D-Man-(1-&gt;4)-beta-D-GlcNAc-(1-&gt;4)-alpha-D-GlcNAc-diphospho-di-trans,poly-cis-dolichol + GDP + H(+)</text>
        <dbReference type="Rhea" id="RHEA:29515"/>
        <dbReference type="Rhea" id="RHEA-COMP:19511"/>
        <dbReference type="Rhea" id="RHEA-COMP:19513"/>
        <dbReference type="ChEBI" id="CHEBI:15378"/>
        <dbReference type="ChEBI" id="CHEBI:57527"/>
        <dbReference type="ChEBI" id="CHEBI:58189"/>
        <dbReference type="ChEBI" id="CHEBI:58472"/>
        <dbReference type="ChEBI" id="CHEBI:132510"/>
        <dbReference type="EC" id="2.4.1.132"/>
    </reaction>
    <physiologicalReaction direction="left-to-right" evidence="8 10">
        <dbReference type="Rhea" id="RHEA:29516"/>
    </physiologicalReaction>
</comment>
<evidence type="ECO:0000256" key="7">
    <source>
        <dbReference type="ARBA" id="ARBA00023136"/>
    </source>
</evidence>
<dbReference type="eggNOG" id="KOG0853">
    <property type="taxonomic scope" value="Eukaryota"/>
</dbReference>
<dbReference type="FunFam" id="3.40.50.2000:FF:000210">
    <property type="entry name" value="Alpha-1,3/1,6-mannosyltransferase ALG2"/>
    <property type="match status" value="1"/>
</dbReference>
<comment type="pathway">
    <text evidence="1 10">Protein modification; protein glycosylation.</text>
</comment>
<feature type="domain" description="Glycosyl transferase family 1" evidence="11">
    <location>
        <begin position="209"/>
        <end position="379"/>
    </location>
</feature>
<feature type="domain" description="Glycosyltransferase subfamily 4-like N-terminal" evidence="12">
    <location>
        <begin position="13"/>
        <end position="173"/>
    </location>
</feature>
<dbReference type="AlphaFoldDB" id="A0A1X7U4W6"/>
<keyword evidence="7" id="KW-0472">Membrane</keyword>
<dbReference type="InParanoid" id="A0A1X7U4W6"/>
<proteinExistence type="inferred from homology"/>
<comment type="function">
    <text evidence="10">Mannosylates Man(2)GlcNAc(2)-dolichol diphosphate and Man(1)GlcNAc(2)-dolichol diphosphate to form Man(3)GlcNAc(2)-dolichol diphosphate.</text>
</comment>
<dbReference type="GO" id="GO:0005789">
    <property type="term" value="C:endoplasmic reticulum membrane"/>
    <property type="evidence" value="ECO:0007669"/>
    <property type="project" value="UniProtKB-SubCell"/>
</dbReference>
<comment type="similarity">
    <text evidence="10">Belongs to the glycosyltransferase group 1 family.</text>
</comment>
<reference evidence="13" key="2">
    <citation type="submission" date="2017-05" db="UniProtKB">
        <authorList>
            <consortium name="EnsemblMetazoa"/>
        </authorList>
    </citation>
    <scope>IDENTIFICATION</scope>
</reference>
<dbReference type="PANTHER" id="PTHR45918">
    <property type="entry name" value="ALPHA-1,3/1,6-MANNOSYLTRANSFERASE ALG2"/>
    <property type="match status" value="1"/>
</dbReference>
<dbReference type="PANTHER" id="PTHR45918:SF1">
    <property type="entry name" value="ALPHA-1,3_1,6-MANNOSYLTRANSFERASE ALG2"/>
    <property type="match status" value="1"/>
</dbReference>
<dbReference type="Pfam" id="PF13439">
    <property type="entry name" value="Glyco_transf_4"/>
    <property type="match status" value="1"/>
</dbReference>
<dbReference type="EnsemblMetazoa" id="XM_003388938.3">
    <property type="protein sequence ID" value="XP_003388986.1"/>
    <property type="gene ID" value="LOC100632336"/>
</dbReference>
<evidence type="ECO:0000256" key="3">
    <source>
        <dbReference type="ARBA" id="ARBA00022679"/>
    </source>
</evidence>
<evidence type="ECO:0000313" key="14">
    <source>
        <dbReference type="Proteomes" id="UP000007879"/>
    </source>
</evidence>
<dbReference type="STRING" id="400682.A0A1X7U4W6"/>
<sequence>MVRIGFVHPDLGIGGAERLIVDAALSLQSRGHQVEIYTSHHDPGHCFSETKDGTLVVQAVGDWLPRHCLYRGYALFAYIRVLYVSLYMILTCGRFDVIITDQVSAPNLIFRLFTRSKILFYCHFPDQLLTKRETLLKRLYRWPIDKLEEKTTGLAHRIVVNSLFTRSVFQDTFSSLSHIVPAVLYPSINFSSFDRDVSLEPSLSVLPSVPDQVLFLSINRYERKKNLSLALMSFKSLMDGLEDEEKERVHLVMAGGYDERVVENKEYYSELKQLANDLEISEKVTFIRSFSDIEKIQLLIQCSALLYTPTNEHFGICPLEAMYMHRPVIAVNTGGPLETVLDGETGFLVDPTVEGFSDKMRVYIRDGQVLKSQGSKARRHVVERFSFEAFTNNLNDIIDTLLE</sequence>
<dbReference type="InterPro" id="IPR001296">
    <property type="entry name" value="Glyco_trans_1"/>
</dbReference>
<evidence type="ECO:0000256" key="9">
    <source>
        <dbReference type="ARBA" id="ARBA00045104"/>
    </source>
</evidence>
<keyword evidence="4" id="KW-0812">Transmembrane</keyword>
<dbReference type="InterPro" id="IPR027054">
    <property type="entry name" value="ALG2"/>
</dbReference>
<keyword evidence="14" id="KW-1185">Reference proteome</keyword>
<dbReference type="EnsemblMetazoa" id="Aqu2.1.22790_001">
    <property type="protein sequence ID" value="Aqu2.1.22790_001"/>
    <property type="gene ID" value="Aqu2.1.22790"/>
</dbReference>
<dbReference type="Pfam" id="PF00534">
    <property type="entry name" value="Glycos_transf_1"/>
    <property type="match status" value="1"/>
</dbReference>
<dbReference type="Proteomes" id="UP000007879">
    <property type="component" value="Unassembled WGS sequence"/>
</dbReference>
<keyword evidence="2 10" id="KW-0328">Glycosyltransferase</keyword>
<evidence type="ECO:0000256" key="5">
    <source>
        <dbReference type="ARBA" id="ARBA00022824"/>
    </source>
</evidence>
<gene>
    <name evidence="13" type="primary">100632336</name>
</gene>
<dbReference type="EC" id="2.4.1.132" evidence="10"/>
<evidence type="ECO:0000256" key="4">
    <source>
        <dbReference type="ARBA" id="ARBA00022692"/>
    </source>
</evidence>
<dbReference type="InterPro" id="IPR028098">
    <property type="entry name" value="Glyco_trans_4-like_N"/>
</dbReference>
<keyword evidence="6" id="KW-1133">Transmembrane helix</keyword>
<evidence type="ECO:0000259" key="11">
    <source>
        <dbReference type="Pfam" id="PF00534"/>
    </source>
</evidence>
<evidence type="ECO:0000256" key="10">
    <source>
        <dbReference type="RuleBase" id="RU367136"/>
    </source>
</evidence>
<dbReference type="FunFam" id="3.40.50.2000:FF:000085">
    <property type="entry name" value="alpha-1,3/1,6-mannosyltransferase ALG2"/>
    <property type="match status" value="1"/>
</dbReference>
<evidence type="ECO:0000256" key="2">
    <source>
        <dbReference type="ARBA" id="ARBA00022676"/>
    </source>
</evidence>
<comment type="subcellular location">
    <subcellularLocation>
        <location evidence="10">Endoplasmic reticulum membrane</location>
        <topology evidence="10">Single-pass membrane protein</topology>
    </subcellularLocation>
</comment>
<keyword evidence="3 10" id="KW-0808">Transferase</keyword>
<accession>A0A1X7U4W6</accession>
<protein>
    <recommendedName>
        <fullName evidence="10">Alpha-1,3/1,6-mannosyltransferase ALG2</fullName>
        <ecNumber evidence="10">2.4.1.132</ecNumber>
        <ecNumber evidence="10">2.4.1.257</ecNumber>
    </recommendedName>
    <alternativeName>
        <fullName evidence="10">GDP-Man:Man(1)GlcNAc(2)-PP-Dol alpha-1,3-mannosyltransferase</fullName>
    </alternativeName>
</protein>
<dbReference type="UniPathway" id="UPA00378"/>
<dbReference type="SUPFAM" id="SSF53756">
    <property type="entry name" value="UDP-Glycosyltransferase/glycogen phosphorylase"/>
    <property type="match status" value="1"/>
</dbReference>
<dbReference type="EC" id="2.4.1.257" evidence="10"/>
<dbReference type="OMA" id="AMYMKCP"/>
<dbReference type="KEGG" id="aqu:100632336"/>